<dbReference type="PANTHER" id="PTHR30483:SF6">
    <property type="entry name" value="PERIPLASMIC BINDING PROTEIN OF ABC TRANSPORTER FOR NATURAL AMINO ACIDS"/>
    <property type="match status" value="1"/>
</dbReference>
<accession>A0A0C6G1Q2</accession>
<organism evidence="5 6">
    <name type="scientific">Methylobacterium aquaticum</name>
    <dbReference type="NCBI Taxonomy" id="270351"/>
    <lineage>
        <taxon>Bacteria</taxon>
        <taxon>Pseudomonadati</taxon>
        <taxon>Pseudomonadota</taxon>
        <taxon>Alphaproteobacteria</taxon>
        <taxon>Hyphomicrobiales</taxon>
        <taxon>Methylobacteriaceae</taxon>
        <taxon>Methylobacterium</taxon>
    </lineage>
</organism>
<reference evidence="6" key="2">
    <citation type="submission" date="2015-01" db="EMBL/GenBank/DDBJ databases">
        <title>Complete genome sequence of Methylobacterium aquaticum strain 22A.</title>
        <authorList>
            <person name="Tani A."/>
            <person name="Ogura Y."/>
            <person name="Hayashi T."/>
        </authorList>
    </citation>
    <scope>NUCLEOTIDE SEQUENCE [LARGE SCALE GENOMIC DNA]</scope>
    <source>
        <strain evidence="6">MA-22A</strain>
        <plasmid evidence="6">Plasmid pMaq22A_2p DNA</plasmid>
    </source>
</reference>
<evidence type="ECO:0000256" key="2">
    <source>
        <dbReference type="ARBA" id="ARBA00022729"/>
    </source>
</evidence>
<dbReference type="GO" id="GO:0006865">
    <property type="term" value="P:amino acid transport"/>
    <property type="evidence" value="ECO:0007669"/>
    <property type="project" value="UniProtKB-KW"/>
</dbReference>
<keyword evidence="2" id="KW-0732">Signal</keyword>
<sequence length="406" mass="43629">MVRENKYCLIGFAASVLIVLGVINSSPTSAQEPIKIGLLTDMSGFIVDYSGPGSVIAAKLAIEDYGGKVLGRPVVLLQGDHLNKPDVGVSMAREWYDGGVRAIFDVGITTVALGVQSLAKEKDRIVVFGSTGSPDITGSACSPNGIAWTHNSYTQSLGAVRALAAENAKSWFFLTVDYTYGRHVQRDTTAMVNALGGRVLGAVAHPIDTRDFSSFLLQAQASQADVIGLATTTAHAANIIKQADEFGIRAGGQKLAPMSFSLHDVKGLGLASAQGLLVTEAYYWDQNDETRAFAMKYKSKFGKMPNMVQAGMYGAVLHYLKAVDKAGTDDTAKVLAAMRALPINDFMTKGGHIREDGRVMRDQYVFRVKSPSESKSEWDLYSFVERLPSDVAFPLAEAKTCPLVKG</sequence>
<dbReference type="InterPro" id="IPR051010">
    <property type="entry name" value="BCAA_transport"/>
</dbReference>
<dbReference type="OrthoDB" id="5794591at2"/>
<dbReference type="AlphaFoldDB" id="A0A0C6G1Q2"/>
<dbReference type="Pfam" id="PF13458">
    <property type="entry name" value="Peripla_BP_6"/>
    <property type="match status" value="1"/>
</dbReference>
<name>A0A0C6G1Q2_9HYPH</name>
<protein>
    <submittedName>
        <fullName evidence="5">ABC transporter permease</fullName>
    </submittedName>
</protein>
<dbReference type="Proteomes" id="UP000061432">
    <property type="component" value="Plasmid pMaq22A_2p"/>
</dbReference>
<dbReference type="CDD" id="cd06327">
    <property type="entry name" value="PBP1_SBP-like"/>
    <property type="match status" value="1"/>
</dbReference>
<geneLocation type="plasmid" evidence="6">
    <name>pMaq22A_2p DNA</name>
</geneLocation>
<dbReference type="InterPro" id="IPR028082">
    <property type="entry name" value="Peripla_BP_I"/>
</dbReference>
<dbReference type="InterPro" id="IPR028081">
    <property type="entry name" value="Leu-bd"/>
</dbReference>
<keyword evidence="3" id="KW-0813">Transport</keyword>
<dbReference type="PATRIC" id="fig|270351.10.peg.7019"/>
<evidence type="ECO:0000313" key="6">
    <source>
        <dbReference type="Proteomes" id="UP000061432"/>
    </source>
</evidence>
<dbReference type="KEGG" id="maqu:Maq22A_2p40465"/>
<proteinExistence type="inferred from homology"/>
<evidence type="ECO:0000313" key="5">
    <source>
        <dbReference type="EMBL" id="BAQ49890.1"/>
    </source>
</evidence>
<dbReference type="Gene3D" id="3.40.50.2300">
    <property type="match status" value="2"/>
</dbReference>
<dbReference type="EMBL" id="AP014706">
    <property type="protein sequence ID" value="BAQ49890.1"/>
    <property type="molecule type" value="Genomic_DNA"/>
</dbReference>
<feature type="domain" description="Leucine-binding protein" evidence="4">
    <location>
        <begin position="33"/>
        <end position="369"/>
    </location>
</feature>
<keyword evidence="3" id="KW-0029">Amino-acid transport</keyword>
<gene>
    <name evidence="5" type="ORF">Maq22A_2p40465</name>
</gene>
<evidence type="ECO:0000256" key="1">
    <source>
        <dbReference type="ARBA" id="ARBA00010062"/>
    </source>
</evidence>
<dbReference type="PANTHER" id="PTHR30483">
    <property type="entry name" value="LEUCINE-SPECIFIC-BINDING PROTEIN"/>
    <property type="match status" value="1"/>
</dbReference>
<keyword evidence="5" id="KW-0614">Plasmid</keyword>
<reference evidence="5 6" key="1">
    <citation type="journal article" date="2015" name="Genome Announc.">
        <title>Complete Genome Sequence of Methylobacterium aquaticum Strain 22A, Isolated from Racomitrium japonicum Moss.</title>
        <authorList>
            <person name="Tani A."/>
            <person name="Ogura Y."/>
            <person name="Hayashi T."/>
            <person name="Kimbara K."/>
        </authorList>
    </citation>
    <scope>NUCLEOTIDE SEQUENCE [LARGE SCALE GENOMIC DNA]</scope>
    <source>
        <strain evidence="5 6">MA-22A</strain>
        <plasmid evidence="6">Plasmid pMaq22A_2p DNA</plasmid>
    </source>
</reference>
<evidence type="ECO:0000259" key="4">
    <source>
        <dbReference type="Pfam" id="PF13458"/>
    </source>
</evidence>
<dbReference type="RefSeq" id="WP_060851010.1">
    <property type="nucleotide sequence ID" value="NZ_AP014706.1"/>
</dbReference>
<evidence type="ECO:0000256" key="3">
    <source>
        <dbReference type="ARBA" id="ARBA00022970"/>
    </source>
</evidence>
<comment type="similarity">
    <text evidence="1">Belongs to the leucine-binding protein family.</text>
</comment>
<dbReference type="SUPFAM" id="SSF53822">
    <property type="entry name" value="Periplasmic binding protein-like I"/>
    <property type="match status" value="1"/>
</dbReference>